<evidence type="ECO:0000256" key="1">
    <source>
        <dbReference type="ARBA" id="ARBA00004395"/>
    </source>
</evidence>
<dbReference type="GO" id="GO:0006891">
    <property type="term" value="P:intra-Golgi vesicle-mediated transport"/>
    <property type="evidence" value="ECO:0007669"/>
    <property type="project" value="TreeGrafter"/>
</dbReference>
<gene>
    <name evidence="9" type="primary">EOG090X04G7</name>
</gene>
<evidence type="ECO:0000256" key="6">
    <source>
        <dbReference type="ARBA" id="ARBA00023034"/>
    </source>
</evidence>
<keyword evidence="5" id="KW-0653">Protein transport</keyword>
<protein>
    <recommendedName>
        <fullName evidence="3">Conserved oligomeric Golgi complex subunit 8</fullName>
    </recommendedName>
    <alternativeName>
        <fullName evidence="8">Component of oligomeric Golgi complex 8</fullName>
    </alternativeName>
</protein>
<evidence type="ECO:0000256" key="5">
    <source>
        <dbReference type="ARBA" id="ARBA00022927"/>
    </source>
</evidence>
<dbReference type="PANTHER" id="PTHR21311:SF0">
    <property type="entry name" value="CONSERVED OLIGOMERIC GOLGI COMPLEX SUBUNIT 8"/>
    <property type="match status" value="1"/>
</dbReference>
<name>A0A4Y7LL06_9CRUS</name>
<reference evidence="9" key="1">
    <citation type="submission" date="2018-08" db="EMBL/GenBank/DDBJ databases">
        <authorList>
            <person name="Cornetti L."/>
        </authorList>
    </citation>
    <scope>NUCLEOTIDE SEQUENCE</scope>
    <source>
        <strain evidence="9">FI-BAL1-1</strain>
    </source>
</reference>
<dbReference type="AlphaFoldDB" id="A0A4Y7LL06"/>
<keyword evidence="4" id="KW-0813">Transport</keyword>
<keyword evidence="6" id="KW-0333">Golgi apparatus</keyword>
<evidence type="ECO:0000256" key="4">
    <source>
        <dbReference type="ARBA" id="ARBA00022448"/>
    </source>
</evidence>
<organism evidence="9">
    <name type="scientific">Eubosmina coregoni</name>
    <dbReference type="NCBI Taxonomy" id="186181"/>
    <lineage>
        <taxon>Eukaryota</taxon>
        <taxon>Metazoa</taxon>
        <taxon>Ecdysozoa</taxon>
        <taxon>Arthropoda</taxon>
        <taxon>Crustacea</taxon>
        <taxon>Branchiopoda</taxon>
        <taxon>Diplostraca</taxon>
        <taxon>Cladocera</taxon>
        <taxon>Anomopoda</taxon>
        <taxon>Bosminidae</taxon>
        <taxon>Eubosmina</taxon>
    </lineage>
</organism>
<evidence type="ECO:0000256" key="7">
    <source>
        <dbReference type="ARBA" id="ARBA00023136"/>
    </source>
</evidence>
<dbReference type="Pfam" id="PF04124">
    <property type="entry name" value="Dor1"/>
    <property type="match status" value="1"/>
</dbReference>
<accession>A0A4Y7LL06</accession>
<dbReference type="InterPro" id="IPR007255">
    <property type="entry name" value="COG8"/>
</dbReference>
<dbReference type="PANTHER" id="PTHR21311">
    <property type="entry name" value="CONSERVED OLIGOMERIC GOLGI COMPLEX COMPONENT 8"/>
    <property type="match status" value="1"/>
</dbReference>
<evidence type="ECO:0000256" key="2">
    <source>
        <dbReference type="ARBA" id="ARBA00006419"/>
    </source>
</evidence>
<keyword evidence="7" id="KW-0472">Membrane</keyword>
<dbReference type="InterPro" id="IPR016159">
    <property type="entry name" value="Cullin_repeat-like_dom_sf"/>
</dbReference>
<evidence type="ECO:0000256" key="8">
    <source>
        <dbReference type="ARBA" id="ARBA00031347"/>
    </source>
</evidence>
<dbReference type="GO" id="GO:0000139">
    <property type="term" value="C:Golgi membrane"/>
    <property type="evidence" value="ECO:0007669"/>
    <property type="project" value="UniProtKB-SubCell"/>
</dbReference>
<evidence type="ECO:0000256" key="3">
    <source>
        <dbReference type="ARBA" id="ARBA00020983"/>
    </source>
</evidence>
<dbReference type="SUPFAM" id="SSF74788">
    <property type="entry name" value="Cullin repeat-like"/>
    <property type="match status" value="1"/>
</dbReference>
<proteinExistence type="evidence at transcript level"/>
<dbReference type="EMBL" id="LR000118">
    <property type="protein sequence ID" value="SVE69737.1"/>
    <property type="molecule type" value="mRNA"/>
</dbReference>
<dbReference type="GO" id="GO:0015031">
    <property type="term" value="P:protein transport"/>
    <property type="evidence" value="ECO:0007669"/>
    <property type="project" value="UniProtKB-KW"/>
</dbReference>
<comment type="subcellular location">
    <subcellularLocation>
        <location evidence="1">Golgi apparatus membrane</location>
        <topology evidence="1">Peripheral membrane protein</topology>
    </subcellularLocation>
</comment>
<evidence type="ECO:0000313" key="9">
    <source>
        <dbReference type="EMBL" id="SVE69737.1"/>
    </source>
</evidence>
<dbReference type="GO" id="GO:0017119">
    <property type="term" value="C:Golgi transport complex"/>
    <property type="evidence" value="ECO:0007669"/>
    <property type="project" value="InterPro"/>
</dbReference>
<comment type="similarity">
    <text evidence="2">Belongs to the COG8 family.</text>
</comment>
<sequence>MESLVKIVLNQNDNKEISDRFAADNITITDDVNQYLNQLSSIGLNKLTKELDRISEERSSMINQTQELAFQEYPTFIETAQCTQEIFQTFQKVNQSTEKLTSNLTTLKEKCVEFSQTAQSLSAARRLTSLALSRHTQLLEILELPQLMDTCVRNGYWEEALDLASYVSRLERKLAYIPLIVKVAQEVQSCTRLMLSQLIAQLRMPAQLPHCLKVVSYLRRMEVFSEEELRLKFLQARDAWFKSTLEEIPKDDAYQHVLKTIELSRVHLFDIATQYRAIFTDEDPLVLANQDVNTNESAIFHSWIIQKVTDFLLTLQSDLPKVSPQSLESVFGQCMYFGLSFGRVGSDFRVLLIPLFAQVAFDRFDNATNKTELQFSEAVSSFSLARTGSSLSSNSSLYTQGPPLSADQVQPPYSLMKFAPLVELCNEIIAAFNELRLCAPVQLVEPVTRKLDRTFQGCSQILADFQRHEKEAFTLGEEQEFSKCLQLYQQDFLPFVEKIIHLMFSTPLISAQTGFPSSEITKQELGVLNKQYILQPISHLLIKEEPVIIVVPTPQETVDSLPRSQEAEKFINEAPPVDDVSTINNLLIQSESEISHPTEGNVEVNSVVEIADSAVQLLTGLEVDITSNPIICKNSDSNNLEIEEEPSSGSIASIVMEPAVLDVTATQELLPPSVESPEMTAVIPVTSKLIELNFEPVDLGDDTPL</sequence>